<accession>A0A7S0BZA2</accession>
<reference evidence="1" key="1">
    <citation type="submission" date="2021-01" db="EMBL/GenBank/DDBJ databases">
        <authorList>
            <person name="Corre E."/>
            <person name="Pelletier E."/>
            <person name="Niang G."/>
            <person name="Scheremetjew M."/>
            <person name="Finn R."/>
            <person name="Kale V."/>
            <person name="Holt S."/>
            <person name="Cochrane G."/>
            <person name="Meng A."/>
            <person name="Brown T."/>
            <person name="Cohen L."/>
        </authorList>
    </citation>
    <scope>NUCLEOTIDE SEQUENCE</scope>
    <source>
        <strain evidence="1">CCAP1064/1</strain>
    </source>
</reference>
<dbReference type="EMBL" id="HBEL01008941">
    <property type="protein sequence ID" value="CAD8408165.1"/>
    <property type="molecule type" value="Transcribed_RNA"/>
</dbReference>
<dbReference type="AlphaFoldDB" id="A0A7S0BZA2"/>
<organism evidence="1">
    <name type="scientific">Proboscia inermis</name>
    <dbReference type="NCBI Taxonomy" id="420281"/>
    <lineage>
        <taxon>Eukaryota</taxon>
        <taxon>Sar</taxon>
        <taxon>Stramenopiles</taxon>
        <taxon>Ochrophyta</taxon>
        <taxon>Bacillariophyta</taxon>
        <taxon>Coscinodiscophyceae</taxon>
        <taxon>Rhizosoleniophycidae</taxon>
        <taxon>Rhizosoleniales</taxon>
        <taxon>Rhizosoleniaceae</taxon>
        <taxon>Proboscia</taxon>
    </lineage>
</organism>
<protein>
    <submittedName>
        <fullName evidence="1">Uncharacterized protein</fullName>
    </submittedName>
</protein>
<dbReference type="PROSITE" id="PS51257">
    <property type="entry name" value="PROKAR_LIPOPROTEIN"/>
    <property type="match status" value="1"/>
</dbReference>
<proteinExistence type="predicted"/>
<name>A0A7S0BZA2_9STRA</name>
<sequence length="295" mass="32072">MTNLDKFVTASPLIIGACCSDGVILIAVHTSTASEPLLLSNSCNTPGSLDGSQFQTVHPSDRGPFRIERITEGADTREVTCLLSAGWKSHCRSFSDKVRDLVRNDAALFGGGRRNGRCDGMKQSIKAMAEDASHWLSSWCFSDDDKNGLSCVGLLASSFSHEERASTASTTAPVKKTVTSRLYLIDSTGAYRTRAFALGAGSNIMNRKLMFIDFETLSSLEGLKKLTSVMEELCSSTNDRQNEDDEEKASVAAFNEEDQRGIVLPPGSVLEIGILDGISKRLDRTSHLSKEYSRI</sequence>
<gene>
    <name evidence="1" type="ORF">PINE0816_LOCUS4285</name>
</gene>
<evidence type="ECO:0000313" key="1">
    <source>
        <dbReference type="EMBL" id="CAD8408165.1"/>
    </source>
</evidence>